<accession>A0A645I4H2</accession>
<dbReference type="AlphaFoldDB" id="A0A645I4H2"/>
<feature type="transmembrane region" description="Helical" evidence="1">
    <location>
        <begin position="21"/>
        <end position="39"/>
    </location>
</feature>
<name>A0A645I4H2_9ZZZZ</name>
<dbReference type="EMBL" id="VSSQ01106661">
    <property type="protein sequence ID" value="MPN46191.1"/>
    <property type="molecule type" value="Genomic_DNA"/>
</dbReference>
<feature type="transmembrane region" description="Helical" evidence="1">
    <location>
        <begin position="59"/>
        <end position="75"/>
    </location>
</feature>
<comment type="caution">
    <text evidence="2">The sequence shown here is derived from an EMBL/GenBank/DDBJ whole genome shotgun (WGS) entry which is preliminary data.</text>
</comment>
<keyword evidence="1" id="KW-0812">Transmembrane</keyword>
<evidence type="ECO:0000313" key="2">
    <source>
        <dbReference type="EMBL" id="MPN46191.1"/>
    </source>
</evidence>
<keyword evidence="1" id="KW-1133">Transmembrane helix</keyword>
<organism evidence="2">
    <name type="scientific">bioreactor metagenome</name>
    <dbReference type="NCBI Taxonomy" id="1076179"/>
    <lineage>
        <taxon>unclassified sequences</taxon>
        <taxon>metagenomes</taxon>
        <taxon>ecological metagenomes</taxon>
    </lineage>
</organism>
<gene>
    <name evidence="2" type="ORF">SDC9_193774</name>
</gene>
<evidence type="ECO:0000256" key="1">
    <source>
        <dbReference type="SAM" id="Phobius"/>
    </source>
</evidence>
<sequence>MKKPYSGLCCHINNFKIKMCVKYHALLILVVRAVNFVSFKFLDNTFLENNCINGKFHGIINHGIFYNLLIIFPAFKKVLLEIT</sequence>
<protein>
    <submittedName>
        <fullName evidence="2">Uncharacterized protein</fullName>
    </submittedName>
</protein>
<proteinExistence type="predicted"/>
<reference evidence="2" key="1">
    <citation type="submission" date="2019-08" db="EMBL/GenBank/DDBJ databases">
        <authorList>
            <person name="Kucharzyk K."/>
            <person name="Murdoch R.W."/>
            <person name="Higgins S."/>
            <person name="Loffler F."/>
        </authorList>
    </citation>
    <scope>NUCLEOTIDE SEQUENCE</scope>
</reference>
<keyword evidence="1" id="KW-0472">Membrane</keyword>